<feature type="transmembrane region" description="Helical" evidence="5">
    <location>
        <begin position="37"/>
        <end position="59"/>
    </location>
</feature>
<sequence length="393" mass="42692">MLRFPSAANTGFTVLLVWGLWVLVVPPRNGEREWRLVGCHWPMVVGMAGLPVALLFHQLVHWQGIPGIPYVYSRFALFALLACGFLRLGGAVRLMQWGLVVGAIGSAVWIHVAAAHGRPSHVGVNNVIPFANLSLTMGILAWISIGWNRRDEWLQIALKVFAGLAAIYTSYLSATRGSWIAIPILLLIVLMSSRRLTVRNRWRLLLLLLAVIGVLGYSSEVVTTRVHDAVRSLAGYMEANVRDTSEGIRLQLWRGSMLLLAEHPLTGVGPDNWAAALSELVRRGVVTPTAAAFDHSHNDLLYAAATLGVPGLIAVLALYLVPMAYFLRHLRCPDGTASIAAAMGLATAVGFLVFGLTESMFYIAMTNAFYVVNMAACFALVVGRKGQSEAVCP</sequence>
<comment type="caution">
    <text evidence="7">The sequence shown here is derived from an EMBL/GenBank/DDBJ whole genome shotgun (WGS) entry which is preliminary data.</text>
</comment>
<comment type="subcellular location">
    <subcellularLocation>
        <location evidence="1">Membrane</location>
        <topology evidence="1">Multi-pass membrane protein</topology>
    </subcellularLocation>
</comment>
<dbReference type="Pfam" id="PF04932">
    <property type="entry name" value="Wzy_C"/>
    <property type="match status" value="1"/>
</dbReference>
<dbReference type="PANTHER" id="PTHR37422">
    <property type="entry name" value="TEICHURONIC ACID BIOSYNTHESIS PROTEIN TUAE"/>
    <property type="match status" value="1"/>
</dbReference>
<feature type="domain" description="O-antigen ligase-related" evidence="6">
    <location>
        <begin position="163"/>
        <end position="315"/>
    </location>
</feature>
<keyword evidence="8" id="KW-1185">Reference proteome</keyword>
<feature type="transmembrane region" description="Helical" evidence="5">
    <location>
        <begin position="127"/>
        <end position="146"/>
    </location>
</feature>
<evidence type="ECO:0000256" key="2">
    <source>
        <dbReference type="ARBA" id="ARBA00022692"/>
    </source>
</evidence>
<proteinExistence type="predicted"/>
<dbReference type="GO" id="GO:0016020">
    <property type="term" value="C:membrane"/>
    <property type="evidence" value="ECO:0007669"/>
    <property type="project" value="UniProtKB-SubCell"/>
</dbReference>
<gene>
    <name evidence="7" type="ORF">F1599_19075</name>
</gene>
<feature type="transmembrane region" description="Helical" evidence="5">
    <location>
        <begin position="362"/>
        <end position="383"/>
    </location>
</feature>
<feature type="transmembrane region" description="Helical" evidence="5">
    <location>
        <begin position="6"/>
        <end position="25"/>
    </location>
</feature>
<feature type="transmembrane region" description="Helical" evidence="5">
    <location>
        <begin position="205"/>
        <end position="223"/>
    </location>
</feature>
<protein>
    <submittedName>
        <fullName evidence="7">O-antigen ligase family protein</fullName>
    </submittedName>
</protein>
<evidence type="ECO:0000256" key="3">
    <source>
        <dbReference type="ARBA" id="ARBA00022989"/>
    </source>
</evidence>
<evidence type="ECO:0000313" key="7">
    <source>
        <dbReference type="EMBL" id="KAA6119290.1"/>
    </source>
</evidence>
<keyword evidence="2 5" id="KW-0812">Transmembrane</keyword>
<keyword evidence="7" id="KW-0436">Ligase</keyword>
<feature type="transmembrane region" description="Helical" evidence="5">
    <location>
        <begin position="97"/>
        <end position="115"/>
    </location>
</feature>
<dbReference type="GO" id="GO:0016874">
    <property type="term" value="F:ligase activity"/>
    <property type="evidence" value="ECO:0007669"/>
    <property type="project" value="UniProtKB-KW"/>
</dbReference>
<dbReference type="InterPro" id="IPR051533">
    <property type="entry name" value="WaaL-like"/>
</dbReference>
<evidence type="ECO:0000313" key="8">
    <source>
        <dbReference type="Proteomes" id="UP000324324"/>
    </source>
</evidence>
<keyword evidence="4 5" id="KW-0472">Membrane</keyword>
<feature type="transmembrane region" description="Helical" evidence="5">
    <location>
        <begin position="153"/>
        <end position="171"/>
    </location>
</feature>
<name>A0A5M8ABN3_9BURK</name>
<feature type="transmembrane region" description="Helical" evidence="5">
    <location>
        <begin position="177"/>
        <end position="193"/>
    </location>
</feature>
<dbReference type="EMBL" id="VWRN01000053">
    <property type="protein sequence ID" value="KAA6119290.1"/>
    <property type="molecule type" value="Genomic_DNA"/>
</dbReference>
<evidence type="ECO:0000256" key="1">
    <source>
        <dbReference type="ARBA" id="ARBA00004141"/>
    </source>
</evidence>
<evidence type="ECO:0000259" key="6">
    <source>
        <dbReference type="Pfam" id="PF04932"/>
    </source>
</evidence>
<dbReference type="AlphaFoldDB" id="A0A5M8ABN3"/>
<evidence type="ECO:0000256" key="5">
    <source>
        <dbReference type="SAM" id="Phobius"/>
    </source>
</evidence>
<feature type="transmembrane region" description="Helical" evidence="5">
    <location>
        <begin position="71"/>
        <end position="90"/>
    </location>
</feature>
<dbReference type="PANTHER" id="PTHR37422:SF13">
    <property type="entry name" value="LIPOPOLYSACCHARIDE BIOSYNTHESIS PROTEIN PA4999-RELATED"/>
    <property type="match status" value="1"/>
</dbReference>
<evidence type="ECO:0000256" key="4">
    <source>
        <dbReference type="ARBA" id="ARBA00023136"/>
    </source>
</evidence>
<feature type="transmembrane region" description="Helical" evidence="5">
    <location>
        <begin position="300"/>
        <end position="327"/>
    </location>
</feature>
<feature type="transmembrane region" description="Helical" evidence="5">
    <location>
        <begin position="339"/>
        <end position="356"/>
    </location>
</feature>
<organism evidence="7 8">
    <name type="scientific">Cupriavidus cauae</name>
    <dbReference type="NCBI Taxonomy" id="2608999"/>
    <lineage>
        <taxon>Bacteria</taxon>
        <taxon>Pseudomonadati</taxon>
        <taxon>Pseudomonadota</taxon>
        <taxon>Betaproteobacteria</taxon>
        <taxon>Burkholderiales</taxon>
        <taxon>Burkholderiaceae</taxon>
        <taxon>Cupriavidus</taxon>
    </lineage>
</organism>
<dbReference type="Proteomes" id="UP000324324">
    <property type="component" value="Unassembled WGS sequence"/>
</dbReference>
<dbReference type="InterPro" id="IPR007016">
    <property type="entry name" value="O-antigen_ligase-rel_domated"/>
</dbReference>
<accession>A0A5M8ABN3</accession>
<reference evidence="7 8" key="1">
    <citation type="submission" date="2019-09" db="EMBL/GenBank/DDBJ databases">
        <title>Isolation of a novel species in the genus Cupriavidus from patients with sepsis using whole genome sequencing.</title>
        <authorList>
            <person name="Kweon O.J."/>
            <person name="Lee M.-K."/>
        </authorList>
    </citation>
    <scope>NUCLEOTIDE SEQUENCE [LARGE SCALE GENOMIC DNA]</scope>
    <source>
        <strain evidence="7 8">MKL-01</strain>
    </source>
</reference>
<keyword evidence="3 5" id="KW-1133">Transmembrane helix</keyword>